<evidence type="ECO:0000313" key="2">
    <source>
        <dbReference type="EMBL" id="NAZ17423.1"/>
    </source>
</evidence>
<dbReference type="EMBL" id="WYDN01000017">
    <property type="protein sequence ID" value="NAZ17423.1"/>
    <property type="molecule type" value="Genomic_DNA"/>
</dbReference>
<dbReference type="RefSeq" id="WP_161449876.1">
    <property type="nucleotide sequence ID" value="NZ_WYDN01000017.1"/>
</dbReference>
<gene>
    <name evidence="2" type="ORF">GT020_15320</name>
</gene>
<dbReference type="Proteomes" id="UP000477543">
    <property type="component" value="Unassembled WGS sequence"/>
</dbReference>
<name>A0A6L9G955_9MICC</name>
<sequence length="220" mass="23517">MTEESPKYFYWAAYAAAACWVAQMFIGTVDMDSMQRTAAVQPIMDGWLENVVLQGLWILMAVALLFFSSACRTAFLAHPGIKSGYATALHSGWLLAAVGLCASAWTNQSMLAAAENADQSGVQVLAYLQVYGWFVTLIGLSTAFIAVGLGDRRTGLLPAWFTYATAVLGFLGLLGALHIPPGGLLCYLLLAPWLVAAGLLLSRVSRLGGRRHGAAEAVRD</sequence>
<feature type="transmembrane region" description="Helical" evidence="1">
    <location>
        <begin position="51"/>
        <end position="71"/>
    </location>
</feature>
<feature type="transmembrane region" description="Helical" evidence="1">
    <location>
        <begin position="182"/>
        <end position="201"/>
    </location>
</feature>
<proteinExistence type="predicted"/>
<dbReference type="PROSITE" id="PS51257">
    <property type="entry name" value="PROKAR_LIPOPROTEIN"/>
    <property type="match status" value="1"/>
</dbReference>
<protein>
    <recommendedName>
        <fullName evidence="4">DUF4386 family protein</fullName>
    </recommendedName>
</protein>
<feature type="transmembrane region" description="Helical" evidence="1">
    <location>
        <begin position="125"/>
        <end position="149"/>
    </location>
</feature>
<comment type="caution">
    <text evidence="2">The sequence shown here is derived from an EMBL/GenBank/DDBJ whole genome shotgun (WGS) entry which is preliminary data.</text>
</comment>
<evidence type="ECO:0008006" key="4">
    <source>
        <dbReference type="Google" id="ProtNLM"/>
    </source>
</evidence>
<feature type="transmembrane region" description="Helical" evidence="1">
    <location>
        <begin position="12"/>
        <end position="31"/>
    </location>
</feature>
<organism evidence="2 3">
    <name type="scientific">Glutamicibacter soli</name>
    <dbReference type="NCBI Taxonomy" id="453836"/>
    <lineage>
        <taxon>Bacteria</taxon>
        <taxon>Bacillati</taxon>
        <taxon>Actinomycetota</taxon>
        <taxon>Actinomycetes</taxon>
        <taxon>Micrococcales</taxon>
        <taxon>Micrococcaceae</taxon>
        <taxon>Glutamicibacter</taxon>
    </lineage>
</organism>
<dbReference type="AlphaFoldDB" id="A0A6L9G955"/>
<evidence type="ECO:0000256" key="1">
    <source>
        <dbReference type="SAM" id="Phobius"/>
    </source>
</evidence>
<feature type="transmembrane region" description="Helical" evidence="1">
    <location>
        <begin position="156"/>
        <end position="176"/>
    </location>
</feature>
<keyword evidence="1" id="KW-1133">Transmembrane helix</keyword>
<feature type="transmembrane region" description="Helical" evidence="1">
    <location>
        <begin position="83"/>
        <end position="105"/>
    </location>
</feature>
<keyword evidence="1" id="KW-0472">Membrane</keyword>
<evidence type="ECO:0000313" key="3">
    <source>
        <dbReference type="Proteomes" id="UP000477543"/>
    </source>
</evidence>
<accession>A0A6L9G955</accession>
<reference evidence="2 3" key="1">
    <citation type="submission" date="2020-01" db="EMBL/GenBank/DDBJ databases">
        <title>Glutamicibacter soli M275.</title>
        <authorList>
            <person name="Meng X."/>
        </authorList>
    </citation>
    <scope>NUCLEOTIDE SEQUENCE [LARGE SCALE GENOMIC DNA]</scope>
    <source>
        <strain evidence="2 3">M275</strain>
    </source>
</reference>
<keyword evidence="1" id="KW-0812">Transmembrane</keyword>